<reference evidence="2 3" key="2">
    <citation type="submission" date="2013-10" db="EMBL/GenBank/DDBJ databases">
        <title>The Genome Sequence of Fusobacterium nucleatum subsp. animalis D11.</title>
        <authorList>
            <consortium name="The Broad Institute Genomics Platform"/>
            <person name="Earl A."/>
            <person name="Ward D."/>
            <person name="Feldgarden M."/>
            <person name="Gevers D."/>
            <person name="Kostic A."/>
            <person name="Garrett W."/>
            <person name="Young S.K."/>
            <person name="Zeng Q."/>
            <person name="Gargeya S."/>
            <person name="Fitzgerald M."/>
            <person name="Abouelleil A."/>
            <person name="Alvarado L."/>
            <person name="Berlin A.M."/>
            <person name="Chapman S.B."/>
            <person name="Gainer-Dewar J."/>
            <person name="Goldberg J."/>
            <person name="Gnerre S."/>
            <person name="Griggs A."/>
            <person name="Gujja S."/>
            <person name="Hansen M."/>
            <person name="Howarth C."/>
            <person name="Imamovic A."/>
            <person name="Ireland A."/>
            <person name="Larimer J."/>
            <person name="McCowan C."/>
            <person name="Murphy C."/>
            <person name="Pearson M."/>
            <person name="Poon T.W."/>
            <person name="Priest M."/>
            <person name="Roberts A."/>
            <person name="Saif S."/>
            <person name="Shea T."/>
            <person name="Sykes S."/>
            <person name="Wortman J."/>
            <person name="Nusbaum C."/>
            <person name="Birren B."/>
        </authorList>
    </citation>
    <scope>NUCLEOTIDE SEQUENCE [LARGE SCALE GENOMIC DNA]</scope>
    <source>
        <strain evidence="2 3">D11</strain>
    </source>
</reference>
<protein>
    <recommendedName>
        <fullName evidence="4">Lipoprotein</fullName>
    </recommendedName>
</protein>
<proteinExistence type="predicted"/>
<organism evidence="2 3">
    <name type="scientific">Fusobacterium animalis D11</name>
    <dbReference type="NCBI Taxonomy" id="556264"/>
    <lineage>
        <taxon>Bacteria</taxon>
        <taxon>Fusobacteriati</taxon>
        <taxon>Fusobacteriota</taxon>
        <taxon>Fusobacteriia</taxon>
        <taxon>Fusobacteriales</taxon>
        <taxon>Fusobacteriaceae</taxon>
        <taxon>Fusobacterium</taxon>
    </lineage>
</organism>
<sequence>MKLKNRYMKKMLLNLLVIMLSLFCITACGKIKKDPEVVKYITDKINQDINKAIPKDKLEIDSYKESISKTLKKKESTIS</sequence>
<dbReference type="AlphaFoldDB" id="D6BHT0"/>
<name>D6BHT0_9FUSO</name>
<feature type="chain" id="PRO_5005671899" description="Lipoprotein" evidence="1">
    <location>
        <begin position="30"/>
        <end position="79"/>
    </location>
</feature>
<accession>D6BHT0</accession>
<comment type="caution">
    <text evidence="2">The sequence shown here is derived from an EMBL/GenBank/DDBJ whole genome shotgun (WGS) entry which is preliminary data.</text>
</comment>
<evidence type="ECO:0000313" key="2">
    <source>
        <dbReference type="EMBL" id="EFD81727.2"/>
    </source>
</evidence>
<dbReference type="EMBL" id="ACDS02000003">
    <property type="protein sequence ID" value="EFD81727.2"/>
    <property type="molecule type" value="Genomic_DNA"/>
</dbReference>
<evidence type="ECO:0000313" key="3">
    <source>
        <dbReference type="Proteomes" id="UP000004650"/>
    </source>
</evidence>
<reference evidence="3" key="1">
    <citation type="submission" date="2009-02" db="EMBL/GenBank/DDBJ databases">
        <title>The Genome Sequence of Shigella sp. D9.</title>
        <authorList>
            <consortium name="The Broad Institute Genome Sequencing Platform"/>
            <person name="Ward D."/>
            <person name="Young S.K."/>
            <person name="Kodira C.D."/>
            <person name="Zeng Q."/>
            <person name="Koehrsen M."/>
            <person name="Alvarado L."/>
            <person name="Berlin A."/>
            <person name="Borenstein D."/>
            <person name="Chen Z."/>
            <person name="Engels R."/>
            <person name="Freedman E."/>
            <person name="Gellesch M."/>
            <person name="Goldberg J."/>
            <person name="Griggs A."/>
            <person name="Gujja S."/>
            <person name="Heiman D."/>
            <person name="Hepburn T."/>
            <person name="Howarth C."/>
            <person name="Jen D."/>
            <person name="Larson L."/>
            <person name="Lewis B."/>
            <person name="Mehta T."/>
            <person name="Park D."/>
            <person name="Pearson M."/>
            <person name="Roberts A."/>
            <person name="Saif S."/>
            <person name="Shea T."/>
            <person name="Shenoy N."/>
            <person name="Sisk P."/>
            <person name="Stolte C."/>
            <person name="Sykes S."/>
            <person name="Walk T."/>
            <person name="White J."/>
            <person name="Yandava C."/>
            <person name="Allen-Vercoe E."/>
            <person name="Strauss J."/>
            <person name="Sibley C."/>
            <person name="White A."/>
            <person name="Ambrose C."/>
            <person name="Lander E."/>
            <person name="Nusbaum C."/>
            <person name="Galagan J."/>
            <person name="Birren B."/>
        </authorList>
    </citation>
    <scope>NUCLEOTIDE SEQUENCE [LARGE SCALE GENOMIC DNA]</scope>
    <source>
        <strain evidence="3">D11</strain>
    </source>
</reference>
<evidence type="ECO:0008006" key="4">
    <source>
        <dbReference type="Google" id="ProtNLM"/>
    </source>
</evidence>
<keyword evidence="1" id="KW-0732">Signal</keyword>
<evidence type="ECO:0000256" key="1">
    <source>
        <dbReference type="SAM" id="SignalP"/>
    </source>
</evidence>
<feature type="signal peptide" evidence="1">
    <location>
        <begin position="1"/>
        <end position="29"/>
    </location>
</feature>
<dbReference type="Proteomes" id="UP000004650">
    <property type="component" value="Unassembled WGS sequence"/>
</dbReference>
<gene>
    <name evidence="2" type="ORF">PSAG_01763</name>
</gene>